<evidence type="ECO:0000256" key="5">
    <source>
        <dbReference type="ARBA" id="ARBA00023136"/>
    </source>
</evidence>
<protein>
    <submittedName>
        <fullName evidence="7">Branched-chain amino acid transport system permease protein</fullName>
    </submittedName>
</protein>
<keyword evidence="3 6" id="KW-0812">Transmembrane</keyword>
<dbReference type="CDD" id="cd06581">
    <property type="entry name" value="TM_PBP1_LivM_like"/>
    <property type="match status" value="1"/>
</dbReference>
<dbReference type="GO" id="GO:0005886">
    <property type="term" value="C:plasma membrane"/>
    <property type="evidence" value="ECO:0007669"/>
    <property type="project" value="UniProtKB-SubCell"/>
</dbReference>
<organism evidence="7 8">
    <name type="scientific">Desulfovibrio gilichinskyi</name>
    <dbReference type="NCBI Taxonomy" id="1519643"/>
    <lineage>
        <taxon>Bacteria</taxon>
        <taxon>Pseudomonadati</taxon>
        <taxon>Thermodesulfobacteriota</taxon>
        <taxon>Desulfovibrionia</taxon>
        <taxon>Desulfovibrionales</taxon>
        <taxon>Desulfovibrionaceae</taxon>
        <taxon>Desulfovibrio</taxon>
    </lineage>
</organism>
<evidence type="ECO:0000256" key="3">
    <source>
        <dbReference type="ARBA" id="ARBA00022692"/>
    </source>
</evidence>
<evidence type="ECO:0000256" key="1">
    <source>
        <dbReference type="ARBA" id="ARBA00004651"/>
    </source>
</evidence>
<reference evidence="8" key="1">
    <citation type="submission" date="2017-04" db="EMBL/GenBank/DDBJ databases">
        <authorList>
            <person name="Varghese N."/>
            <person name="Submissions S."/>
        </authorList>
    </citation>
    <scope>NUCLEOTIDE SEQUENCE [LARGE SCALE GENOMIC DNA]</scope>
    <source>
        <strain evidence="8">K3S</strain>
    </source>
</reference>
<keyword evidence="2" id="KW-1003">Cell membrane</keyword>
<feature type="transmembrane region" description="Helical" evidence="6">
    <location>
        <begin position="47"/>
        <end position="77"/>
    </location>
</feature>
<evidence type="ECO:0000256" key="6">
    <source>
        <dbReference type="SAM" id="Phobius"/>
    </source>
</evidence>
<evidence type="ECO:0000256" key="2">
    <source>
        <dbReference type="ARBA" id="ARBA00022475"/>
    </source>
</evidence>
<evidence type="ECO:0000256" key="4">
    <source>
        <dbReference type="ARBA" id="ARBA00022989"/>
    </source>
</evidence>
<accession>A0A1X7E7Z2</accession>
<dbReference type="OrthoDB" id="9780757at2"/>
<dbReference type="Pfam" id="PF02653">
    <property type="entry name" value="BPD_transp_2"/>
    <property type="match status" value="1"/>
</dbReference>
<evidence type="ECO:0000313" key="8">
    <source>
        <dbReference type="Proteomes" id="UP000192906"/>
    </source>
</evidence>
<sequence>MITTDSAPRSWRSKILVAATLVIVLAVVPGILSALGKSYYTQVANSALIYCILAASLNLITGTAGLLCLGHAAFFGIGAYTAALLASNYGLPFLVTLPLGGIVAGLAGVMVALPTMRLISIYFAVATLGVGEIIHVTLLNWISVTRGPMGVQIYEPITIFGHSFTSLLSIYYITAVLACVCIYLIWRLTNSYFGNALRSLREDDQCAEAMGINVIKLKVQTFAASTFFAGIAGALMAHSAGYISPESFQFSESILILAMVVVGGLGSLPGVLLGALLLIILPEAARGLGDMRMVAVGVVMFLSILLLPKGLLGETSAIKMARKYFNSAWNSRQLVGWK</sequence>
<dbReference type="PANTHER" id="PTHR30482:SF10">
    <property type="entry name" value="HIGH-AFFINITY BRANCHED-CHAIN AMINO ACID TRANSPORT PROTEIN BRAE"/>
    <property type="match status" value="1"/>
</dbReference>
<dbReference type="STRING" id="1519643.SAMN06295933_2757"/>
<evidence type="ECO:0000313" key="7">
    <source>
        <dbReference type="EMBL" id="SMF29026.1"/>
    </source>
</evidence>
<gene>
    <name evidence="7" type="ORF">SAMN06295933_2757</name>
</gene>
<keyword evidence="5 6" id="KW-0472">Membrane</keyword>
<keyword evidence="4 6" id="KW-1133">Transmembrane helix</keyword>
<dbReference type="RefSeq" id="WP_085103161.1">
    <property type="nucleotide sequence ID" value="NZ_FWZU01000004.1"/>
</dbReference>
<feature type="transmembrane region" description="Helical" evidence="6">
    <location>
        <begin position="293"/>
        <end position="312"/>
    </location>
</feature>
<comment type="subcellular location">
    <subcellularLocation>
        <location evidence="1">Cell membrane</location>
        <topology evidence="1">Multi-pass membrane protein</topology>
    </subcellularLocation>
</comment>
<feature type="transmembrane region" description="Helical" evidence="6">
    <location>
        <begin position="89"/>
        <end position="113"/>
    </location>
</feature>
<dbReference type="InterPro" id="IPR001851">
    <property type="entry name" value="ABC_transp_permease"/>
</dbReference>
<proteinExistence type="predicted"/>
<feature type="transmembrane region" description="Helical" evidence="6">
    <location>
        <begin position="15"/>
        <end position="35"/>
    </location>
</feature>
<name>A0A1X7E7Z2_9BACT</name>
<keyword evidence="8" id="KW-1185">Reference proteome</keyword>
<feature type="transmembrane region" description="Helical" evidence="6">
    <location>
        <begin position="119"/>
        <end position="142"/>
    </location>
</feature>
<dbReference type="GO" id="GO:0015658">
    <property type="term" value="F:branched-chain amino acid transmembrane transporter activity"/>
    <property type="evidence" value="ECO:0007669"/>
    <property type="project" value="InterPro"/>
</dbReference>
<dbReference type="Proteomes" id="UP000192906">
    <property type="component" value="Unassembled WGS sequence"/>
</dbReference>
<feature type="transmembrane region" description="Helical" evidence="6">
    <location>
        <begin position="222"/>
        <end position="243"/>
    </location>
</feature>
<dbReference type="EMBL" id="FWZU01000004">
    <property type="protein sequence ID" value="SMF29026.1"/>
    <property type="molecule type" value="Genomic_DNA"/>
</dbReference>
<feature type="transmembrane region" description="Helical" evidence="6">
    <location>
        <begin position="163"/>
        <end position="186"/>
    </location>
</feature>
<dbReference type="InterPro" id="IPR043428">
    <property type="entry name" value="LivM-like"/>
</dbReference>
<dbReference type="PANTHER" id="PTHR30482">
    <property type="entry name" value="HIGH-AFFINITY BRANCHED-CHAIN AMINO ACID TRANSPORT SYSTEM PERMEASE"/>
    <property type="match status" value="1"/>
</dbReference>
<feature type="transmembrane region" description="Helical" evidence="6">
    <location>
        <begin position="255"/>
        <end position="281"/>
    </location>
</feature>
<dbReference type="AlphaFoldDB" id="A0A1X7E7Z2"/>